<evidence type="ECO:0000256" key="4">
    <source>
        <dbReference type="ARBA" id="ARBA00023136"/>
    </source>
</evidence>
<comment type="subcellular location">
    <subcellularLocation>
        <location evidence="1">Cell outer membrane</location>
    </subcellularLocation>
</comment>
<evidence type="ECO:0000256" key="5">
    <source>
        <dbReference type="ARBA" id="ARBA00023237"/>
    </source>
</evidence>
<evidence type="ECO:0000313" key="7">
    <source>
        <dbReference type="EMBL" id="VAW91864.1"/>
    </source>
</evidence>
<dbReference type="InterPro" id="IPR009746">
    <property type="entry name" value="LipidA_acyl_PagP"/>
</dbReference>
<reference evidence="7" key="1">
    <citation type="submission" date="2018-06" db="EMBL/GenBank/DDBJ databases">
        <authorList>
            <person name="Zhirakovskaya E."/>
        </authorList>
    </citation>
    <scope>NUCLEOTIDE SEQUENCE</scope>
</reference>
<keyword evidence="3" id="KW-0732">Signal</keyword>
<evidence type="ECO:0000256" key="2">
    <source>
        <dbReference type="ARBA" id="ARBA00022679"/>
    </source>
</evidence>
<dbReference type="GO" id="GO:0016746">
    <property type="term" value="F:acyltransferase activity"/>
    <property type="evidence" value="ECO:0007669"/>
    <property type="project" value="UniProtKB-KW"/>
</dbReference>
<gene>
    <name evidence="7" type="ORF">MNBD_GAMMA22-1547</name>
</gene>
<keyword evidence="4" id="KW-0472">Membrane</keyword>
<keyword evidence="5" id="KW-0998">Cell outer membrane</keyword>
<keyword evidence="6" id="KW-0012">Acyltransferase</keyword>
<evidence type="ECO:0000256" key="6">
    <source>
        <dbReference type="ARBA" id="ARBA00023315"/>
    </source>
</evidence>
<dbReference type="SUPFAM" id="SSF56925">
    <property type="entry name" value="OMPA-like"/>
    <property type="match status" value="1"/>
</dbReference>
<dbReference type="InterPro" id="IPR011250">
    <property type="entry name" value="OMP/PagP_B-barrel"/>
</dbReference>
<dbReference type="AlphaFoldDB" id="A0A3B1ADF2"/>
<sequence>MITRILIILILLIPFSTATADELHLIVSGKAIHYGSGNYNENNKGFGFEYDFKERNNWIPLITAVSFLDSNSQTSNYLGAGSKRRFRFSNDPKGFHFDAGILAFVMTRQDYKNNDPFVAALPFVSFGYDWLAINITYVPKIQPKMVAFTYFQASIRLFEF</sequence>
<dbReference type="Pfam" id="PF07017">
    <property type="entry name" value="PagP"/>
    <property type="match status" value="1"/>
</dbReference>
<evidence type="ECO:0000256" key="3">
    <source>
        <dbReference type="ARBA" id="ARBA00022729"/>
    </source>
</evidence>
<evidence type="ECO:0008006" key="8">
    <source>
        <dbReference type="Google" id="ProtNLM"/>
    </source>
</evidence>
<evidence type="ECO:0000256" key="1">
    <source>
        <dbReference type="ARBA" id="ARBA00004442"/>
    </source>
</evidence>
<dbReference type="EMBL" id="UOFS01000007">
    <property type="protein sequence ID" value="VAW91864.1"/>
    <property type="molecule type" value="Genomic_DNA"/>
</dbReference>
<dbReference type="Gene3D" id="2.40.160.20">
    <property type="match status" value="1"/>
</dbReference>
<organism evidence="7">
    <name type="scientific">hydrothermal vent metagenome</name>
    <dbReference type="NCBI Taxonomy" id="652676"/>
    <lineage>
        <taxon>unclassified sequences</taxon>
        <taxon>metagenomes</taxon>
        <taxon>ecological metagenomes</taxon>
    </lineage>
</organism>
<keyword evidence="2" id="KW-0808">Transferase</keyword>
<proteinExistence type="predicted"/>
<name>A0A3B1ADF2_9ZZZZ</name>
<accession>A0A3B1ADF2</accession>
<protein>
    <recommendedName>
        <fullName evidence="8">Outer membrane protein beta-barrel domain-containing protein</fullName>
    </recommendedName>
</protein>
<dbReference type="GO" id="GO:0009279">
    <property type="term" value="C:cell outer membrane"/>
    <property type="evidence" value="ECO:0007669"/>
    <property type="project" value="UniProtKB-SubCell"/>
</dbReference>